<comment type="cofactor">
    <cofactor evidence="1 9">
        <name>heme</name>
        <dbReference type="ChEBI" id="CHEBI:30413"/>
    </cofactor>
</comment>
<evidence type="ECO:0000256" key="6">
    <source>
        <dbReference type="ARBA" id="ARBA00023002"/>
    </source>
</evidence>
<dbReference type="GO" id="GO:0004497">
    <property type="term" value="F:monooxygenase activity"/>
    <property type="evidence" value="ECO:0007669"/>
    <property type="project" value="UniProtKB-KW"/>
</dbReference>
<keyword evidence="6 10" id="KW-0560">Oxidoreductase</keyword>
<gene>
    <name evidence="12" type="ORF">FPE_LOCUS1416</name>
</gene>
<dbReference type="SUPFAM" id="SSF48264">
    <property type="entry name" value="Cytochrome P450"/>
    <property type="match status" value="1"/>
</dbReference>
<dbReference type="InterPro" id="IPR017972">
    <property type="entry name" value="Cyt_P450_CS"/>
</dbReference>
<dbReference type="InterPro" id="IPR001128">
    <property type="entry name" value="Cyt_P450"/>
</dbReference>
<dbReference type="Proteomes" id="UP000834106">
    <property type="component" value="Chromosome 1"/>
</dbReference>
<feature type="binding site" description="axial binding residue" evidence="9">
    <location>
        <position position="449"/>
    </location>
    <ligand>
        <name>heme</name>
        <dbReference type="ChEBI" id="CHEBI:30413"/>
    </ligand>
    <ligandPart>
        <name>Fe</name>
        <dbReference type="ChEBI" id="CHEBI:18248"/>
    </ligandPart>
</feature>
<evidence type="ECO:0000313" key="13">
    <source>
        <dbReference type="Proteomes" id="UP000834106"/>
    </source>
</evidence>
<proteinExistence type="inferred from homology"/>
<evidence type="ECO:0000256" key="7">
    <source>
        <dbReference type="ARBA" id="ARBA00023004"/>
    </source>
</evidence>
<evidence type="ECO:0000256" key="10">
    <source>
        <dbReference type="RuleBase" id="RU000461"/>
    </source>
</evidence>
<evidence type="ECO:0000256" key="9">
    <source>
        <dbReference type="PIRSR" id="PIRSR602401-1"/>
    </source>
</evidence>
<dbReference type="GO" id="GO:0020037">
    <property type="term" value="F:heme binding"/>
    <property type="evidence" value="ECO:0007669"/>
    <property type="project" value="InterPro"/>
</dbReference>
<evidence type="ECO:0000256" key="8">
    <source>
        <dbReference type="ARBA" id="ARBA00023033"/>
    </source>
</evidence>
<dbReference type="FunFam" id="1.10.630.10:FF:000011">
    <property type="entry name" value="Cytochrome P450 83B1"/>
    <property type="match status" value="1"/>
</dbReference>
<keyword evidence="4 9" id="KW-0349">Heme</keyword>
<dbReference type="InterPro" id="IPR036396">
    <property type="entry name" value="Cyt_P450_sf"/>
</dbReference>
<dbReference type="PROSITE" id="PS00086">
    <property type="entry name" value="CYTOCHROME_P450"/>
    <property type="match status" value="1"/>
</dbReference>
<dbReference type="PANTHER" id="PTHR47955:SF15">
    <property type="entry name" value="CYTOCHROME P450 71A2-LIKE"/>
    <property type="match status" value="1"/>
</dbReference>
<dbReference type="PRINTS" id="PR00463">
    <property type="entry name" value="EP450I"/>
</dbReference>
<comment type="similarity">
    <text evidence="3 10">Belongs to the cytochrome P450 family.</text>
</comment>
<accession>A0AAD2DJD5</accession>
<evidence type="ECO:0000256" key="2">
    <source>
        <dbReference type="ARBA" id="ARBA00004167"/>
    </source>
</evidence>
<evidence type="ECO:0000256" key="1">
    <source>
        <dbReference type="ARBA" id="ARBA00001971"/>
    </source>
</evidence>
<organism evidence="12 13">
    <name type="scientific">Fraxinus pennsylvanica</name>
    <dbReference type="NCBI Taxonomy" id="56036"/>
    <lineage>
        <taxon>Eukaryota</taxon>
        <taxon>Viridiplantae</taxon>
        <taxon>Streptophyta</taxon>
        <taxon>Embryophyta</taxon>
        <taxon>Tracheophyta</taxon>
        <taxon>Spermatophyta</taxon>
        <taxon>Magnoliopsida</taxon>
        <taxon>eudicotyledons</taxon>
        <taxon>Gunneridae</taxon>
        <taxon>Pentapetalae</taxon>
        <taxon>asterids</taxon>
        <taxon>lamiids</taxon>
        <taxon>Lamiales</taxon>
        <taxon>Oleaceae</taxon>
        <taxon>Oleeae</taxon>
        <taxon>Fraxinus</taxon>
    </lineage>
</organism>
<dbReference type="InterPro" id="IPR002401">
    <property type="entry name" value="Cyt_P450_E_grp-I"/>
</dbReference>
<keyword evidence="5 9" id="KW-0479">Metal-binding</keyword>
<keyword evidence="11" id="KW-0812">Transmembrane</keyword>
<evidence type="ECO:0000256" key="4">
    <source>
        <dbReference type="ARBA" id="ARBA00022617"/>
    </source>
</evidence>
<protein>
    <recommendedName>
        <fullName evidence="14">Cytochrome P450</fullName>
    </recommendedName>
</protein>
<feature type="transmembrane region" description="Helical" evidence="11">
    <location>
        <begin position="7"/>
        <end position="25"/>
    </location>
</feature>
<keyword evidence="7 9" id="KW-0408">Iron</keyword>
<evidence type="ECO:0000256" key="3">
    <source>
        <dbReference type="ARBA" id="ARBA00010617"/>
    </source>
</evidence>
<comment type="subcellular location">
    <subcellularLocation>
        <location evidence="2">Membrane</location>
        <topology evidence="2">Single-pass membrane protein</topology>
    </subcellularLocation>
</comment>
<dbReference type="GO" id="GO:0016705">
    <property type="term" value="F:oxidoreductase activity, acting on paired donors, with incorporation or reduction of molecular oxygen"/>
    <property type="evidence" value="ECO:0007669"/>
    <property type="project" value="InterPro"/>
</dbReference>
<evidence type="ECO:0000256" key="5">
    <source>
        <dbReference type="ARBA" id="ARBA00022723"/>
    </source>
</evidence>
<dbReference type="GO" id="GO:0016020">
    <property type="term" value="C:membrane"/>
    <property type="evidence" value="ECO:0007669"/>
    <property type="project" value="UniProtKB-SubCell"/>
</dbReference>
<dbReference type="Gene3D" id="1.10.630.10">
    <property type="entry name" value="Cytochrome P450"/>
    <property type="match status" value="1"/>
</dbReference>
<evidence type="ECO:0000313" key="12">
    <source>
        <dbReference type="EMBL" id="CAI9753985.1"/>
    </source>
</evidence>
<keyword evidence="13" id="KW-1185">Reference proteome</keyword>
<sequence length="503" mass="56839">MISFQHLIVPLASFIFSIFLFKWHFNSASTARKRLPPSPSTLPVIGNLHQLGLYPHRSLRALSKHYGSLMMLHLGSVPTLIVSSADAAREIMKNHDMVFLNRPKINLMDKIVYGCKDIAFSPYGEHWRQVRTLCVLQLLSNRRVHSFRRIRDEETALMMEKIRQSCSSSTASINLSNLLVSLTSDIICRVALGRKYSDGEESNKFGLMLKEVGALLGTFNPGDYIPWLKWIKRVDGFNVRVEKLAKSLDEFLDGVVEEHRNQKKGKADGDDSTGEADLVDILLQIQRENKAGFPIGTDTIKAVIFDMFAAGTDTTYITLEWAVAELLKHLKTMEKLQNEVRQVAGSKLEIIEDDLDKMSYMKAVIKETLRLHPPLPLLLPRESTQDTKVMGYDIAVGTRVMINAWAIARDQMSWENPEEFQPERFCNTVIDFKGLNFEFIPFGAGRRGCPGITFAMGVVELALAKLMHKFNFTTEKHLDMTEASGAAVYKKFPLLVIPRPDSC</sequence>
<keyword evidence="8 10" id="KW-0503">Monooxygenase</keyword>
<dbReference type="Pfam" id="PF00067">
    <property type="entry name" value="p450"/>
    <property type="match status" value="1"/>
</dbReference>
<dbReference type="AlphaFoldDB" id="A0AAD2DJD5"/>
<evidence type="ECO:0008006" key="14">
    <source>
        <dbReference type="Google" id="ProtNLM"/>
    </source>
</evidence>
<reference evidence="12" key="1">
    <citation type="submission" date="2023-05" db="EMBL/GenBank/DDBJ databases">
        <authorList>
            <person name="Huff M."/>
        </authorList>
    </citation>
    <scope>NUCLEOTIDE SEQUENCE</scope>
</reference>
<dbReference type="EMBL" id="OU503036">
    <property type="protein sequence ID" value="CAI9753985.1"/>
    <property type="molecule type" value="Genomic_DNA"/>
</dbReference>
<keyword evidence="11" id="KW-0472">Membrane</keyword>
<keyword evidence="11" id="KW-1133">Transmembrane helix</keyword>
<evidence type="ECO:0000256" key="11">
    <source>
        <dbReference type="SAM" id="Phobius"/>
    </source>
</evidence>
<dbReference type="PRINTS" id="PR00385">
    <property type="entry name" value="P450"/>
</dbReference>
<dbReference type="GO" id="GO:0005506">
    <property type="term" value="F:iron ion binding"/>
    <property type="evidence" value="ECO:0007669"/>
    <property type="project" value="InterPro"/>
</dbReference>
<dbReference type="CDD" id="cd11072">
    <property type="entry name" value="CYP71-like"/>
    <property type="match status" value="1"/>
</dbReference>
<dbReference type="PANTHER" id="PTHR47955">
    <property type="entry name" value="CYTOCHROME P450 FAMILY 71 PROTEIN"/>
    <property type="match status" value="1"/>
</dbReference>
<name>A0AAD2DJD5_9LAMI</name>